<organism evidence="2 3">
    <name type="scientific">Sinorhizobium meliloti (strain SM11)</name>
    <dbReference type="NCBI Taxonomy" id="707241"/>
    <lineage>
        <taxon>Bacteria</taxon>
        <taxon>Pseudomonadati</taxon>
        <taxon>Pseudomonadota</taxon>
        <taxon>Alphaproteobacteria</taxon>
        <taxon>Hyphomicrobiales</taxon>
        <taxon>Rhizobiaceae</taxon>
        <taxon>Sinorhizobium/Ensifer group</taxon>
        <taxon>Sinorhizobium</taxon>
    </lineage>
</organism>
<gene>
    <name evidence="2" type="ordered locus">SM11_pC1345</name>
</gene>
<dbReference type="AlphaFoldDB" id="F7XB19"/>
<sequence length="38" mass="4241">MRPIHAEAVTVPVQRHKHGREVALGSPCPLRQSEPAER</sequence>
<evidence type="ECO:0000256" key="1">
    <source>
        <dbReference type="SAM" id="MobiDB-lite"/>
    </source>
</evidence>
<reference evidence="2 3" key="1">
    <citation type="journal article" date="2011" name="J. Biotechnol.">
        <title>The complete genome sequence of the dominant Sinorhizobium meliloti field isolate SM11 extends the S. meliloti pan-genome.</title>
        <authorList>
            <person name="Schneiker-Bekel S."/>
            <person name="Wibberg D."/>
            <person name="Bekel T."/>
            <person name="Blom J."/>
            <person name="Linke B."/>
            <person name="Neuweger H."/>
            <person name="Stiens M."/>
            <person name="Vorholter F.J."/>
            <person name="Weidner S."/>
            <person name="Goesmann A."/>
            <person name="Puhler A."/>
            <person name="Schluter A."/>
        </authorList>
    </citation>
    <scope>NUCLEOTIDE SEQUENCE [LARGE SCALE GENOMIC DNA]</scope>
    <source>
        <strain evidence="2 3">SM11</strain>
        <plasmid evidence="3">pSmeSM11c</plasmid>
    </source>
</reference>
<dbReference type="KEGG" id="smx:SM11_pC1345"/>
<geneLocation type="plasmid" evidence="2 3">
    <name>pSmeSM11c</name>
</geneLocation>
<protein>
    <submittedName>
        <fullName evidence="2">Uncharacterized protein</fullName>
    </submittedName>
</protein>
<dbReference type="HOGENOM" id="CLU_3333086_0_0_5"/>
<evidence type="ECO:0000313" key="2">
    <source>
        <dbReference type="EMBL" id="AEH82418.1"/>
    </source>
</evidence>
<name>F7XB19_SINMM</name>
<feature type="region of interest" description="Disordered" evidence="1">
    <location>
        <begin position="17"/>
        <end position="38"/>
    </location>
</feature>
<evidence type="ECO:0000313" key="3">
    <source>
        <dbReference type="Proteomes" id="UP000009045"/>
    </source>
</evidence>
<dbReference type="Proteomes" id="UP000009045">
    <property type="component" value="Plasmid pSmeSM11c"/>
</dbReference>
<proteinExistence type="predicted"/>
<dbReference type="EMBL" id="CP001831">
    <property type="protein sequence ID" value="AEH82418.1"/>
    <property type="molecule type" value="Genomic_DNA"/>
</dbReference>
<keyword evidence="2" id="KW-0614">Plasmid</keyword>
<accession>F7XB19</accession>